<dbReference type="SUPFAM" id="SSF56349">
    <property type="entry name" value="DNA breaking-rejoining enzymes"/>
    <property type="match status" value="1"/>
</dbReference>
<keyword evidence="3" id="KW-0233">DNA recombination</keyword>
<dbReference type="PROSITE" id="PS51898">
    <property type="entry name" value="TYR_RECOMBINASE"/>
    <property type="match status" value="1"/>
</dbReference>
<dbReference type="Gene3D" id="1.10.443.10">
    <property type="entry name" value="Intergrase catalytic core"/>
    <property type="match status" value="1"/>
</dbReference>
<dbReference type="InterPro" id="IPR010998">
    <property type="entry name" value="Integrase_recombinase_N"/>
</dbReference>
<feature type="domain" description="Core-binding (CB)" evidence="6">
    <location>
        <begin position="19"/>
        <end position="125"/>
    </location>
</feature>
<dbReference type="Pfam" id="PF00589">
    <property type="entry name" value="Phage_integrase"/>
    <property type="match status" value="1"/>
</dbReference>
<dbReference type="InterPro" id="IPR044068">
    <property type="entry name" value="CB"/>
</dbReference>
<dbReference type="PANTHER" id="PTHR30349">
    <property type="entry name" value="PHAGE INTEGRASE-RELATED"/>
    <property type="match status" value="1"/>
</dbReference>
<dbReference type="InterPro" id="IPR050090">
    <property type="entry name" value="Tyrosine_recombinase_XerCD"/>
</dbReference>
<dbReference type="PROSITE" id="PS51900">
    <property type="entry name" value="CB"/>
    <property type="match status" value="1"/>
</dbReference>
<dbReference type="InterPro" id="IPR002104">
    <property type="entry name" value="Integrase_catalytic"/>
</dbReference>
<evidence type="ECO:0000256" key="1">
    <source>
        <dbReference type="ARBA" id="ARBA00008857"/>
    </source>
</evidence>
<dbReference type="EMBL" id="CP120733">
    <property type="protein sequence ID" value="WFD11745.1"/>
    <property type="molecule type" value="Genomic_DNA"/>
</dbReference>
<proteinExistence type="inferred from homology"/>
<sequence>MKVQEVKLDNNVKRYLLVNTDGTPIMPVAKYLKFIDNGEKSYNTQKTYCYALKHYFEYLSAIEKNYTNININDLFEFVGWLRNPYESNKVIELKPIEDEESETKRAETTCNLIVTVVTNFYDYLFRTEEINNDMIEKLMKQVFTGGCNSYKDFLHHVNKDNPKNKNILKIKEPRRKLKVLTPEEVEVIYNATTNIRDKFLIKLLFETGLRIGELLSLFIEDIVYDHNKGHRIKLIDRGELPNGAKLKTGEREIHISQDLIDLFDDYAYDILDELEIDTNFVFVKLRGENKGKPLEYQDVSALFKKLKNKTGIDVHPHLLRHTSLTIFYIATKDAKATQERAGHAHIQTTLDMYVHPSDKDIRSAWEKAQPSFKINIKTEQKEDIDEDDHPF</sequence>
<accession>A0ABY8EKJ5</accession>
<evidence type="ECO:0000256" key="4">
    <source>
        <dbReference type="PROSITE-ProRule" id="PRU01248"/>
    </source>
</evidence>
<evidence type="ECO:0000259" key="5">
    <source>
        <dbReference type="PROSITE" id="PS51898"/>
    </source>
</evidence>
<name>A0ABY8EKJ5_9FIRM</name>
<gene>
    <name evidence="7" type="ORF">P4S50_06620</name>
</gene>
<keyword evidence="2 4" id="KW-0238">DNA-binding</keyword>
<dbReference type="Proteomes" id="UP001222800">
    <property type="component" value="Chromosome"/>
</dbReference>
<dbReference type="Gene3D" id="1.10.150.130">
    <property type="match status" value="1"/>
</dbReference>
<dbReference type="InterPro" id="IPR013762">
    <property type="entry name" value="Integrase-like_cat_sf"/>
</dbReference>
<dbReference type="PANTHER" id="PTHR30349:SF41">
    <property type="entry name" value="INTEGRASE_RECOMBINASE PROTEIN MJ0367-RELATED"/>
    <property type="match status" value="1"/>
</dbReference>
<protein>
    <submittedName>
        <fullName evidence="7">Tyrosine-type recombinase/integrase</fullName>
    </submittedName>
</protein>
<evidence type="ECO:0000313" key="8">
    <source>
        <dbReference type="Proteomes" id="UP001222800"/>
    </source>
</evidence>
<organism evidence="7 8">
    <name type="scientific">Tepidibacter hydrothermalis</name>
    <dbReference type="NCBI Taxonomy" id="3036126"/>
    <lineage>
        <taxon>Bacteria</taxon>
        <taxon>Bacillati</taxon>
        <taxon>Bacillota</taxon>
        <taxon>Clostridia</taxon>
        <taxon>Peptostreptococcales</taxon>
        <taxon>Peptostreptococcaceae</taxon>
        <taxon>Tepidibacter</taxon>
    </lineage>
</organism>
<evidence type="ECO:0000256" key="3">
    <source>
        <dbReference type="ARBA" id="ARBA00023172"/>
    </source>
</evidence>
<reference evidence="7 8" key="1">
    <citation type="submission" date="2023-03" db="EMBL/GenBank/DDBJ databases">
        <title>Complete genome sequence of Tepidibacter sp. SWIR-1, isolated from a deep-sea hydrothermal vent.</title>
        <authorList>
            <person name="Li X."/>
        </authorList>
    </citation>
    <scope>NUCLEOTIDE SEQUENCE [LARGE SCALE GENOMIC DNA]</scope>
    <source>
        <strain evidence="7 8">SWIR-1</strain>
    </source>
</reference>
<comment type="similarity">
    <text evidence="1">Belongs to the 'phage' integrase family.</text>
</comment>
<evidence type="ECO:0000259" key="6">
    <source>
        <dbReference type="PROSITE" id="PS51900"/>
    </source>
</evidence>
<feature type="domain" description="Tyr recombinase" evidence="5">
    <location>
        <begin position="175"/>
        <end position="366"/>
    </location>
</feature>
<dbReference type="InterPro" id="IPR011010">
    <property type="entry name" value="DNA_brk_join_enz"/>
</dbReference>
<dbReference type="RefSeq" id="WP_277733897.1">
    <property type="nucleotide sequence ID" value="NZ_CP120733.1"/>
</dbReference>
<evidence type="ECO:0000313" key="7">
    <source>
        <dbReference type="EMBL" id="WFD11745.1"/>
    </source>
</evidence>
<evidence type="ECO:0000256" key="2">
    <source>
        <dbReference type="ARBA" id="ARBA00023125"/>
    </source>
</evidence>
<keyword evidence="8" id="KW-1185">Reference proteome</keyword>